<comment type="caution">
    <text evidence="3">The sequence shown here is derived from an EMBL/GenBank/DDBJ whole genome shotgun (WGS) entry which is preliminary data.</text>
</comment>
<dbReference type="GO" id="GO:0006265">
    <property type="term" value="P:DNA topological change"/>
    <property type="evidence" value="ECO:0007669"/>
    <property type="project" value="InterPro"/>
</dbReference>
<evidence type="ECO:0000313" key="3">
    <source>
        <dbReference type="EMBL" id="GAA4947155.1"/>
    </source>
</evidence>
<dbReference type="InterPro" id="IPR014711">
    <property type="entry name" value="TopoI_cat_a-hlx-sub_euk"/>
</dbReference>
<evidence type="ECO:0000313" key="4">
    <source>
        <dbReference type="Proteomes" id="UP001409585"/>
    </source>
</evidence>
<proteinExistence type="predicted"/>
<dbReference type="Gene3D" id="3.90.15.10">
    <property type="entry name" value="Topoisomerase I, Chain A, domain 3"/>
    <property type="match status" value="1"/>
</dbReference>
<dbReference type="GO" id="GO:0003917">
    <property type="term" value="F:DNA topoisomerase type I (single strand cut, ATP-independent) activity"/>
    <property type="evidence" value="ECO:0007669"/>
    <property type="project" value="InterPro"/>
</dbReference>
<sequence>MAQTVVRKKHGKGFTYRYASGKTVKSKALRQWFASLVIPPAWQDVEINLDRDAKIHVTGRDEKQRKQYIYNQAWTEAAEKTKFKRILRFGSQLETMRRVTGQHLLQRPVDANAVLACMTRMMDEAFFRPGSPEYTRANGTHGLTTLRDRHLTFTDEGAEFIYTGKSGKEQHRWIRNDSVCEVLAELESMTGYELFDVTLPDGERRQFSAGDLNDYITEVMGEDFSAKDFRTWAGTVLMAVALEQQGACQNKKQNQSNIVQAVKSVAEKLGNTPAVCRASYIHPEVILQYECGKTLAHFRRQLKKLKQQLMSEEEYATLALLQKAE</sequence>
<dbReference type="GO" id="GO:0003677">
    <property type="term" value="F:DNA binding"/>
    <property type="evidence" value="ECO:0007669"/>
    <property type="project" value="InterPro"/>
</dbReference>
<name>A0AAV3U4F6_9ALTE</name>
<accession>A0AAV3U4F6</accession>
<dbReference type="EMBL" id="BAABLX010000026">
    <property type="protein sequence ID" value="GAA4947155.1"/>
    <property type="molecule type" value="Genomic_DNA"/>
</dbReference>
<dbReference type="SUPFAM" id="SSF56349">
    <property type="entry name" value="DNA breaking-rejoining enzymes"/>
    <property type="match status" value="1"/>
</dbReference>
<keyword evidence="4" id="KW-1185">Reference proteome</keyword>
<organism evidence="3 4">
    <name type="scientific">Halioxenophilus aromaticivorans</name>
    <dbReference type="NCBI Taxonomy" id="1306992"/>
    <lineage>
        <taxon>Bacteria</taxon>
        <taxon>Pseudomonadati</taxon>
        <taxon>Pseudomonadota</taxon>
        <taxon>Gammaproteobacteria</taxon>
        <taxon>Alteromonadales</taxon>
        <taxon>Alteromonadaceae</taxon>
        <taxon>Halioxenophilus</taxon>
    </lineage>
</organism>
<gene>
    <name evidence="3" type="ORF">GCM10025791_28310</name>
</gene>
<dbReference type="InterPro" id="IPR049331">
    <property type="entry name" value="Top1B_N_bact"/>
</dbReference>
<dbReference type="Gene3D" id="3.30.66.10">
    <property type="entry name" value="DNA topoisomerase I domain"/>
    <property type="match status" value="1"/>
</dbReference>
<dbReference type="PROSITE" id="PS52038">
    <property type="entry name" value="TOPO_IB_2"/>
    <property type="match status" value="1"/>
</dbReference>
<evidence type="ECO:0000259" key="2">
    <source>
        <dbReference type="Pfam" id="PF21338"/>
    </source>
</evidence>
<dbReference type="Pfam" id="PF01028">
    <property type="entry name" value="Topoisom_I"/>
    <property type="match status" value="1"/>
</dbReference>
<reference evidence="4" key="1">
    <citation type="journal article" date="2019" name="Int. J. Syst. Evol. Microbiol.">
        <title>The Global Catalogue of Microorganisms (GCM) 10K type strain sequencing project: providing services to taxonomists for standard genome sequencing and annotation.</title>
        <authorList>
            <consortium name="The Broad Institute Genomics Platform"/>
            <consortium name="The Broad Institute Genome Sequencing Center for Infectious Disease"/>
            <person name="Wu L."/>
            <person name="Ma J."/>
        </authorList>
    </citation>
    <scope>NUCLEOTIDE SEQUENCE [LARGE SCALE GENOMIC DNA]</scope>
    <source>
        <strain evidence="4">JCM 19134</strain>
    </source>
</reference>
<dbReference type="RefSeq" id="WP_345423436.1">
    <property type="nucleotide sequence ID" value="NZ_AP031496.1"/>
</dbReference>
<dbReference type="AlphaFoldDB" id="A0AAV3U4F6"/>
<dbReference type="SUPFAM" id="SSF55869">
    <property type="entry name" value="DNA topoisomerase I domain"/>
    <property type="match status" value="1"/>
</dbReference>
<feature type="domain" description="DNA topoisomerase IB N-terminal" evidence="2">
    <location>
        <begin position="13"/>
        <end position="61"/>
    </location>
</feature>
<dbReference type="InterPro" id="IPR035447">
    <property type="entry name" value="DNA_topo_I_N_sf"/>
</dbReference>
<dbReference type="Gene3D" id="1.10.132.120">
    <property type="match status" value="1"/>
</dbReference>
<dbReference type="Proteomes" id="UP001409585">
    <property type="component" value="Unassembled WGS sequence"/>
</dbReference>
<dbReference type="InterPro" id="IPR011010">
    <property type="entry name" value="DNA_brk_join_enz"/>
</dbReference>
<dbReference type="Pfam" id="PF21338">
    <property type="entry name" value="Top1B_N_bact"/>
    <property type="match status" value="1"/>
</dbReference>
<feature type="domain" description="DNA topoisomerase I catalytic core eukaryotic-type" evidence="1">
    <location>
        <begin position="76"/>
        <end position="308"/>
    </location>
</feature>
<evidence type="ECO:0000259" key="1">
    <source>
        <dbReference type="Pfam" id="PF01028"/>
    </source>
</evidence>
<dbReference type="InterPro" id="IPR013500">
    <property type="entry name" value="TopoI_cat_euk"/>
</dbReference>
<protein>
    <submittedName>
        <fullName evidence="3">DNA topoisomerase IB</fullName>
    </submittedName>
</protein>